<dbReference type="InterPro" id="IPR032465">
    <property type="entry name" value="ACMSD"/>
</dbReference>
<dbReference type="SUPFAM" id="SSF51556">
    <property type="entry name" value="Metallo-dependent hydrolases"/>
    <property type="match status" value="1"/>
</dbReference>
<dbReference type="Proteomes" id="UP001357223">
    <property type="component" value="Chromosome"/>
</dbReference>
<evidence type="ECO:0000313" key="3">
    <source>
        <dbReference type="EMBL" id="WVX83871.1"/>
    </source>
</evidence>
<dbReference type="EMBL" id="CP137640">
    <property type="protein sequence ID" value="WVX83871.1"/>
    <property type="molecule type" value="Genomic_DNA"/>
</dbReference>
<proteinExistence type="predicted"/>
<reference evidence="3 4" key="1">
    <citation type="submission" date="2023-10" db="EMBL/GenBank/DDBJ databases">
        <title>Niallia locisalis sp.nov. isolated from a salt pond sample.</title>
        <authorList>
            <person name="Li X.-J."/>
            <person name="Dong L."/>
        </authorList>
    </citation>
    <scope>NUCLEOTIDE SEQUENCE [LARGE SCALE GENOMIC DNA]</scope>
    <source>
        <strain evidence="3 4">DSM 29761</strain>
    </source>
</reference>
<dbReference type="InterPro" id="IPR006680">
    <property type="entry name" value="Amidohydro-rel"/>
</dbReference>
<dbReference type="Pfam" id="PF04909">
    <property type="entry name" value="Amidohydro_2"/>
    <property type="match status" value="1"/>
</dbReference>
<organism evidence="3 4">
    <name type="scientific">Niallia oryzisoli</name>
    <dbReference type="NCBI Taxonomy" id="1737571"/>
    <lineage>
        <taxon>Bacteria</taxon>
        <taxon>Bacillati</taxon>
        <taxon>Bacillota</taxon>
        <taxon>Bacilli</taxon>
        <taxon>Bacillales</taxon>
        <taxon>Bacillaceae</taxon>
        <taxon>Niallia</taxon>
    </lineage>
</organism>
<feature type="domain" description="Amidohydrolase-related" evidence="2">
    <location>
        <begin position="120"/>
        <end position="372"/>
    </location>
</feature>
<dbReference type="Gene3D" id="3.20.20.140">
    <property type="entry name" value="Metal-dependent hydrolases"/>
    <property type="match status" value="1"/>
</dbReference>
<sequence>MMSTISVKSNAQAAVKKNVIPVIDCDVHPNPRSYEDLNPYLSDYWRDFLTDCKWKGVFPGIPIMAIVANAGHRMDSIPPEGGLGCSSVSFFKEQVTDRYNYANAILFPDSTFMLSASPQHEMATAVASAYNDWQIEHWLSKDSSFRGSVVIASQDPVEAAREIDRVGSHPQMVQVGLSIHSPYGGWGDKRYHPIWEAAVRNGLVCTFHVSVPGGLFRPGPVLGNYYPEGQTNNGLTYQAQINSIIFGGVLEKYQELRMVFVEGGFAWLPNLMYTMDTHWRNLRREVPWVKRPPSQQVREHMWFGTQPFIEPERHEDEEHVLQIIKMIGTNKILFASDYPHWEFDAPHVALAKLPKDIREQILYKNAMELFGLPDPMKSENN</sequence>
<gene>
    <name evidence="3" type="ORF">R4Z09_13310</name>
</gene>
<name>A0ABZ2CND5_9BACI</name>
<evidence type="ECO:0000256" key="1">
    <source>
        <dbReference type="ARBA" id="ARBA00023239"/>
    </source>
</evidence>
<accession>A0ABZ2CND5</accession>
<dbReference type="RefSeq" id="WP_338452743.1">
    <property type="nucleotide sequence ID" value="NZ_CP137640.1"/>
</dbReference>
<dbReference type="PANTHER" id="PTHR21240">
    <property type="entry name" value="2-AMINO-3-CARBOXYLMUCONATE-6-SEMIALDEHYDE DECARBOXYLASE"/>
    <property type="match status" value="1"/>
</dbReference>
<keyword evidence="4" id="KW-1185">Reference proteome</keyword>
<dbReference type="InterPro" id="IPR032466">
    <property type="entry name" value="Metal_Hydrolase"/>
</dbReference>
<dbReference type="PANTHER" id="PTHR21240:SF28">
    <property type="entry name" value="ISO-OROTATE DECARBOXYLASE (EUROFUNG)"/>
    <property type="match status" value="1"/>
</dbReference>
<evidence type="ECO:0000313" key="4">
    <source>
        <dbReference type="Proteomes" id="UP001357223"/>
    </source>
</evidence>
<protein>
    <submittedName>
        <fullName evidence="3">Amidohydrolase family protein</fullName>
    </submittedName>
</protein>
<keyword evidence="1" id="KW-0456">Lyase</keyword>
<evidence type="ECO:0000259" key="2">
    <source>
        <dbReference type="Pfam" id="PF04909"/>
    </source>
</evidence>